<protein>
    <submittedName>
        <fullName evidence="2">Uncharacterized protein</fullName>
    </submittedName>
</protein>
<feature type="region of interest" description="Disordered" evidence="1">
    <location>
        <begin position="1"/>
        <end position="85"/>
    </location>
</feature>
<evidence type="ECO:0000313" key="3">
    <source>
        <dbReference type="Proteomes" id="UP001345013"/>
    </source>
</evidence>
<keyword evidence="3" id="KW-1185">Reference proteome</keyword>
<reference evidence="2 3" key="1">
    <citation type="submission" date="2023-08" db="EMBL/GenBank/DDBJ databases">
        <title>Black Yeasts Isolated from many extreme environments.</title>
        <authorList>
            <person name="Coleine C."/>
            <person name="Stajich J.E."/>
            <person name="Selbmann L."/>
        </authorList>
    </citation>
    <scope>NUCLEOTIDE SEQUENCE [LARGE SCALE GENOMIC DNA]</scope>
    <source>
        <strain evidence="2 3">CCFEE 5885</strain>
    </source>
</reference>
<feature type="region of interest" description="Disordered" evidence="1">
    <location>
        <begin position="215"/>
        <end position="273"/>
    </location>
</feature>
<evidence type="ECO:0000313" key="2">
    <source>
        <dbReference type="EMBL" id="KAK5092533.1"/>
    </source>
</evidence>
<sequence>MATTNQTNPPEHGLGGGAGRMNMTMTTPNPRRTPLTALERTQDGRKRRKLSHSSEKGSHVQDSLEIGDEVPRLLKSQESNSSDQSARKWFLQANKNGLTGQQQSAELDDDPPFYMSDRVNYIPNTFAASNDARFGGISRFDSENEDLRGVIDDLTVENRRLRQLIRTGNRQRRSIPSISTQEQDKLFEVRMHGLPSEKRRELEFLLKTFATSVPSSVPSLTTATSNASSGMNSGNAKSGAPQTDSGYASASGTTSGGTSNLATLGPAPVKPSTNGAVKTYLKDIPDTLLPKQNPLMTERAKQALVVRRLEQLFTGRMASPGEHDQPMQQQEISDSAARADRLQDARDNKKRKAEARREARVMPPDSRVDLDAMEMSDAKETSPSKERKEVSAPGSPDQRPTRPLDLDIHRAQFAAENLQYLRHLGLSTPQVLGSTKEGEESPWMFLTLLGGLAQLHTLNVTPEFVRRAIKKLSKRFELSKDGLKVRWTGGCDGTMFAADDEKAIEHAAIAPQDFGEDTGTGSSSKRSKTNSTSNVAATLDTPSEDKTSGLQTSSDSKQQQLTVSGTSNIQASSKLSNPSVTRSAFDYKPIVLREKQLQHEDLQDSDGSNDTSSGDSSGLVNALNKSYLNQRAKDEGVITFYHNPHFCSDFSSETEPSNMRPARPAVAGETLGMPAADILESPLRYHDATYFTTQFAPKPFDLGKLSDEQRAKFDGSLPKLLDLFTISEAGEPKTIPLEFDVCGLGGVTPDDNFALDIKVSMKPAPSRGPGMVVKRLPFSNRRYLQKFTAKVESCEKLDLLPSKLPPPSYVFFTSSSESDAADLDDDSDDDSDGSSTPFVDEVCPAPPAFLQQFSDDSGEDYGDDEDNDNDNDMESEIDMLAIARQANPEQIAEQQRVYMLHQPGGAQRGVAGSLAGTVGETSSASSMHRADDATSTPTEDGSQEEYGDDDDDDDDDEMDDA</sequence>
<feature type="compositionally biased region" description="Low complexity" evidence="1">
    <location>
        <begin position="605"/>
        <end position="618"/>
    </location>
</feature>
<organism evidence="2 3">
    <name type="scientific">Lithohypha guttulata</name>
    <dbReference type="NCBI Taxonomy" id="1690604"/>
    <lineage>
        <taxon>Eukaryota</taxon>
        <taxon>Fungi</taxon>
        <taxon>Dikarya</taxon>
        <taxon>Ascomycota</taxon>
        <taxon>Pezizomycotina</taxon>
        <taxon>Eurotiomycetes</taxon>
        <taxon>Chaetothyriomycetidae</taxon>
        <taxon>Chaetothyriales</taxon>
        <taxon>Trichomeriaceae</taxon>
        <taxon>Lithohypha</taxon>
    </lineage>
</organism>
<gene>
    <name evidence="2" type="ORF">LTR24_005111</name>
</gene>
<feature type="compositionally biased region" description="Acidic residues" evidence="1">
    <location>
        <begin position="819"/>
        <end position="832"/>
    </location>
</feature>
<feature type="region of interest" description="Disordered" evidence="1">
    <location>
        <begin position="508"/>
        <end position="580"/>
    </location>
</feature>
<feature type="compositionally biased region" description="Acidic residues" evidence="1">
    <location>
        <begin position="941"/>
        <end position="961"/>
    </location>
</feature>
<dbReference type="Proteomes" id="UP001345013">
    <property type="component" value="Unassembled WGS sequence"/>
</dbReference>
<feature type="region of interest" description="Disordered" evidence="1">
    <location>
        <begin position="817"/>
        <end position="875"/>
    </location>
</feature>
<proteinExistence type="predicted"/>
<name>A0ABR0KA91_9EURO</name>
<dbReference type="EMBL" id="JAVRRG010000056">
    <property type="protein sequence ID" value="KAK5092533.1"/>
    <property type="molecule type" value="Genomic_DNA"/>
</dbReference>
<comment type="caution">
    <text evidence="2">The sequence shown here is derived from an EMBL/GenBank/DDBJ whole genome shotgun (WGS) entry which is preliminary data.</text>
</comment>
<feature type="region of interest" description="Disordered" evidence="1">
    <location>
        <begin position="317"/>
        <end position="403"/>
    </location>
</feature>
<feature type="region of interest" description="Disordered" evidence="1">
    <location>
        <begin position="893"/>
        <end position="961"/>
    </location>
</feature>
<feature type="compositionally biased region" description="Acidic residues" evidence="1">
    <location>
        <begin position="856"/>
        <end position="875"/>
    </location>
</feature>
<feature type="compositionally biased region" description="Basic and acidic residues" evidence="1">
    <location>
        <begin position="337"/>
        <end position="347"/>
    </location>
</feature>
<accession>A0ABR0KA91</accession>
<feature type="region of interest" description="Disordered" evidence="1">
    <location>
        <begin position="598"/>
        <end position="618"/>
    </location>
</feature>
<evidence type="ECO:0000256" key="1">
    <source>
        <dbReference type="SAM" id="MobiDB-lite"/>
    </source>
</evidence>
<feature type="compositionally biased region" description="Low complexity" evidence="1">
    <location>
        <begin position="20"/>
        <end position="34"/>
    </location>
</feature>
<dbReference type="InterPro" id="IPR018554">
    <property type="entry name" value="FRQ"/>
</dbReference>
<feature type="compositionally biased region" description="Polar residues" evidence="1">
    <location>
        <begin position="548"/>
        <end position="580"/>
    </location>
</feature>
<dbReference type="Pfam" id="PF09421">
    <property type="entry name" value="FRQ"/>
    <property type="match status" value="1"/>
</dbReference>
<feature type="compositionally biased region" description="Low complexity" evidence="1">
    <location>
        <begin position="215"/>
        <end position="265"/>
    </location>
</feature>
<feature type="compositionally biased region" description="Low complexity" evidence="1">
    <location>
        <begin position="519"/>
        <end position="534"/>
    </location>
</feature>
<feature type="compositionally biased region" description="Basic and acidic residues" evidence="1">
    <location>
        <begin position="355"/>
        <end position="390"/>
    </location>
</feature>